<dbReference type="AlphaFoldDB" id="A0A6A7YBQ3"/>
<evidence type="ECO:0000256" key="2">
    <source>
        <dbReference type="SAM" id="MobiDB-lite"/>
    </source>
</evidence>
<evidence type="ECO:0000256" key="1">
    <source>
        <dbReference type="ARBA" id="ARBA00007613"/>
    </source>
</evidence>
<evidence type="ECO:0000313" key="4">
    <source>
        <dbReference type="Proteomes" id="UP000332515"/>
    </source>
</evidence>
<dbReference type="Gene3D" id="2.20.200.10">
    <property type="entry name" value="Outer membrane efflux proteins (OEP)"/>
    <property type="match status" value="1"/>
</dbReference>
<feature type="compositionally biased region" description="Polar residues" evidence="2">
    <location>
        <begin position="283"/>
        <end position="294"/>
    </location>
</feature>
<name>A0A6A7YBQ3_9HYPH</name>
<keyword evidence="4" id="KW-1185">Reference proteome</keyword>
<accession>A0A6A7YBQ3</accession>
<feature type="region of interest" description="Disordered" evidence="2">
    <location>
        <begin position="278"/>
        <end position="298"/>
    </location>
</feature>
<dbReference type="PANTHER" id="PTHR30203">
    <property type="entry name" value="OUTER MEMBRANE CATION EFFLUX PROTEIN"/>
    <property type="match status" value="1"/>
</dbReference>
<proteinExistence type="inferred from homology"/>
<dbReference type="GO" id="GO:0015562">
    <property type="term" value="F:efflux transmembrane transporter activity"/>
    <property type="evidence" value="ECO:0007669"/>
    <property type="project" value="InterPro"/>
</dbReference>
<dbReference type="PANTHER" id="PTHR30203:SF30">
    <property type="entry name" value="OUTER MEMBRANE PROTEIN-RELATED"/>
    <property type="match status" value="1"/>
</dbReference>
<comment type="similarity">
    <text evidence="1">Belongs to the outer membrane factor (OMF) (TC 1.B.17) family.</text>
</comment>
<organism evidence="3 4">
    <name type="scientific">Segnochrobactrum spirostomi</name>
    <dbReference type="NCBI Taxonomy" id="2608987"/>
    <lineage>
        <taxon>Bacteria</taxon>
        <taxon>Pseudomonadati</taxon>
        <taxon>Pseudomonadota</taxon>
        <taxon>Alphaproteobacteria</taxon>
        <taxon>Hyphomicrobiales</taxon>
        <taxon>Segnochrobactraceae</taxon>
        <taxon>Segnochrobactrum</taxon>
    </lineage>
</organism>
<dbReference type="Gene3D" id="1.20.1600.10">
    <property type="entry name" value="Outer membrane efflux proteins (OEP)"/>
    <property type="match status" value="1"/>
</dbReference>
<dbReference type="InterPro" id="IPR010131">
    <property type="entry name" value="MdtP/NodT-like"/>
</dbReference>
<dbReference type="InterPro" id="IPR003423">
    <property type="entry name" value="OMP_efflux"/>
</dbReference>
<dbReference type="SUPFAM" id="SSF56954">
    <property type="entry name" value="Outer membrane efflux proteins (OEP)"/>
    <property type="match status" value="1"/>
</dbReference>
<reference evidence="3 4" key="1">
    <citation type="submission" date="2019-09" db="EMBL/GenBank/DDBJ databases">
        <title>Segnochrobactrum spirostomi gen. nov., sp. nov., isolated from the ciliate Spirostomum cf. yagiui and description of a novel family, Segnochrobactraceae fam. nov. within the order Rhizobiales of the class Alphaproteobacteria.</title>
        <authorList>
            <person name="Akter S."/>
            <person name="Shazib S.U.A."/>
            <person name="Shin M.K."/>
        </authorList>
    </citation>
    <scope>NUCLEOTIDE SEQUENCE [LARGE SCALE GENOMIC DNA]</scope>
    <source>
        <strain evidence="3 4">Sp-1</strain>
    </source>
</reference>
<comment type="caution">
    <text evidence="3">The sequence shown here is derived from an EMBL/GenBank/DDBJ whole genome shotgun (WGS) entry which is preliminary data.</text>
</comment>
<sequence length="371" mass="38239">MWSVPKRTRLGSADSGGDHLRSQPWSVVQAGPALLGAVLLLAGCASSDLGGTDPPSLPSAYAEADSGAPVVRRDLTGWWHSFRDPTLDRLVERAAANNLTLAQARARLAAGRAQASAAQSLFLPTVGAGGTAIAATPKTENDDPLRRPLMAGYDMSWDVGLFGLSDNTARAADAGQAMLTADLEAVRVAMTAEVASAYISLRAVQQQQAIVAALIATQRQRMEATRVLVQSGLATPAAEADLTAALAELGGEQAALAARAKGLQQQIATLLGTSTPDAALSRSGAQPQSTQAPRTSRPADLLRARPDVRAAEQKVLQAAAEVGIAQAGLYPRLRLLGSIGVGAPFTSTAFGVAGGRRSKSPCSIMAAGRRP</sequence>
<evidence type="ECO:0000313" key="3">
    <source>
        <dbReference type="EMBL" id="MQT14849.1"/>
    </source>
</evidence>
<feature type="region of interest" description="Disordered" evidence="2">
    <location>
        <begin position="1"/>
        <end position="22"/>
    </location>
</feature>
<protein>
    <submittedName>
        <fullName evidence="3">Transporter</fullName>
    </submittedName>
</protein>
<dbReference type="EMBL" id="VWNA01000002">
    <property type="protein sequence ID" value="MQT14849.1"/>
    <property type="molecule type" value="Genomic_DNA"/>
</dbReference>
<gene>
    <name evidence="3" type="ORF">F0357_19750</name>
</gene>
<dbReference type="Proteomes" id="UP000332515">
    <property type="component" value="Unassembled WGS sequence"/>
</dbReference>
<dbReference type="Pfam" id="PF02321">
    <property type="entry name" value="OEP"/>
    <property type="match status" value="1"/>
</dbReference>